<dbReference type="EMBL" id="JAFNJU010000004">
    <property type="protein sequence ID" value="MBO1264685.1"/>
    <property type="molecule type" value="Genomic_DNA"/>
</dbReference>
<dbReference type="Gene3D" id="1.20.1250.20">
    <property type="entry name" value="MFS general substrate transporter like domains"/>
    <property type="match status" value="2"/>
</dbReference>
<dbReference type="InterPro" id="IPR036259">
    <property type="entry name" value="MFS_trans_sf"/>
</dbReference>
<feature type="transmembrane region" description="Helical" evidence="6">
    <location>
        <begin position="369"/>
        <end position="389"/>
    </location>
</feature>
<evidence type="ECO:0000256" key="2">
    <source>
        <dbReference type="ARBA" id="ARBA00022448"/>
    </source>
</evidence>
<dbReference type="AlphaFoldDB" id="A0A939HAE0"/>
<feature type="transmembrane region" description="Helical" evidence="6">
    <location>
        <begin position="292"/>
        <end position="311"/>
    </location>
</feature>
<sequence>MSYRKLNPVIKKFILIVFLYGLTSASFNGFFGIYIKEIGYPESVVGSILSLRRLSVGVFTFLIAFIAGKLGHKRTLILGLFTVGITSILIVIVENIRFMEIISVLFGFGQAAMLTVESPFIFNQTDGEERVHAFSLTFATRNAAFMSGSLLTGFLADIFSTRVATDAIAIRYALIAVSILSLVAIIPLSLLKPRTAKRDKQLNLKEIHSFFTKQNVVFLTYTGFIGLGAGLVVPFFGVYLKYMLETTESLVGLILSFAQLGTVFGGLSVPYLSRKIGNYKTIVMTQILSIPLLLAIGFPQGIVIVAIAFFLRSSLMNMGQPLIRNIAMDIVEEQQRPFMSAMRVMVNNIARALGIYVGGGMMERISYNAPYALTIVFYLIGTFLFYLLFRERMKEKSLPMSV</sequence>
<evidence type="ECO:0000256" key="3">
    <source>
        <dbReference type="ARBA" id="ARBA00022692"/>
    </source>
</evidence>
<keyword evidence="2" id="KW-0813">Transport</keyword>
<organism evidence="8 9">
    <name type="scientific">Proteiniclasticum aestuarii</name>
    <dbReference type="NCBI Taxonomy" id="2817862"/>
    <lineage>
        <taxon>Bacteria</taxon>
        <taxon>Bacillati</taxon>
        <taxon>Bacillota</taxon>
        <taxon>Clostridia</taxon>
        <taxon>Eubacteriales</taxon>
        <taxon>Clostridiaceae</taxon>
        <taxon>Proteiniclasticum</taxon>
    </lineage>
</organism>
<feature type="transmembrane region" description="Helical" evidence="6">
    <location>
        <begin position="47"/>
        <end position="68"/>
    </location>
</feature>
<dbReference type="GO" id="GO:0022857">
    <property type="term" value="F:transmembrane transporter activity"/>
    <property type="evidence" value="ECO:0007669"/>
    <property type="project" value="InterPro"/>
</dbReference>
<feature type="transmembrane region" description="Helical" evidence="6">
    <location>
        <begin position="75"/>
        <end position="93"/>
    </location>
</feature>
<dbReference type="GO" id="GO:0005886">
    <property type="term" value="C:plasma membrane"/>
    <property type="evidence" value="ECO:0007669"/>
    <property type="project" value="UniProtKB-SubCell"/>
</dbReference>
<feature type="transmembrane region" description="Helical" evidence="6">
    <location>
        <begin position="216"/>
        <end position="238"/>
    </location>
</feature>
<feature type="transmembrane region" description="Helical" evidence="6">
    <location>
        <begin position="143"/>
        <end position="163"/>
    </location>
</feature>
<keyword evidence="3 6" id="KW-0812">Transmembrane</keyword>
<feature type="transmembrane region" description="Helical" evidence="6">
    <location>
        <begin position="12"/>
        <end position="35"/>
    </location>
</feature>
<dbReference type="PANTHER" id="PTHR23520">
    <property type="entry name" value="TRANSPORTER, PUTATIVE (AFU_ORTHOLOGUE AFUA_3G04000)-RELATED"/>
    <property type="match status" value="1"/>
</dbReference>
<protein>
    <submittedName>
        <fullName evidence="8">MFS transporter</fullName>
    </submittedName>
</protein>
<dbReference type="Proteomes" id="UP000664218">
    <property type="component" value="Unassembled WGS sequence"/>
</dbReference>
<feature type="transmembrane region" description="Helical" evidence="6">
    <location>
        <begin position="169"/>
        <end position="191"/>
    </location>
</feature>
<evidence type="ECO:0000256" key="1">
    <source>
        <dbReference type="ARBA" id="ARBA00004651"/>
    </source>
</evidence>
<dbReference type="RefSeq" id="WP_207599202.1">
    <property type="nucleotide sequence ID" value="NZ_JAFNJU010000004.1"/>
</dbReference>
<comment type="caution">
    <text evidence="8">The sequence shown here is derived from an EMBL/GenBank/DDBJ whole genome shotgun (WGS) entry which is preliminary data.</text>
</comment>
<dbReference type="SUPFAM" id="SSF103473">
    <property type="entry name" value="MFS general substrate transporter"/>
    <property type="match status" value="1"/>
</dbReference>
<name>A0A939HAE0_9CLOT</name>
<dbReference type="InterPro" id="IPR020846">
    <property type="entry name" value="MFS_dom"/>
</dbReference>
<proteinExistence type="predicted"/>
<keyword evidence="5 6" id="KW-0472">Membrane</keyword>
<feature type="transmembrane region" description="Helical" evidence="6">
    <location>
        <begin position="250"/>
        <end position="272"/>
    </location>
</feature>
<reference evidence="8" key="1">
    <citation type="submission" date="2021-03" db="EMBL/GenBank/DDBJ databases">
        <title>Proteiniclasticum marinus sp. nov., isolated from tidal flat sediment.</title>
        <authorList>
            <person name="Namirimu T."/>
            <person name="Yang J.-A."/>
            <person name="Yang S.-H."/>
            <person name="Kim Y.-J."/>
            <person name="Kwon K.K."/>
        </authorList>
    </citation>
    <scope>NUCLEOTIDE SEQUENCE</scope>
    <source>
        <strain evidence="8">SCR006</strain>
    </source>
</reference>
<feature type="transmembrane region" description="Helical" evidence="6">
    <location>
        <begin position="99"/>
        <end position="122"/>
    </location>
</feature>
<comment type="subcellular location">
    <subcellularLocation>
        <location evidence="1">Cell membrane</location>
        <topology evidence="1">Multi-pass membrane protein</topology>
    </subcellularLocation>
</comment>
<dbReference type="Pfam" id="PF07690">
    <property type="entry name" value="MFS_1"/>
    <property type="match status" value="2"/>
</dbReference>
<dbReference type="InterPro" id="IPR011701">
    <property type="entry name" value="MFS"/>
</dbReference>
<evidence type="ECO:0000256" key="6">
    <source>
        <dbReference type="SAM" id="Phobius"/>
    </source>
</evidence>
<keyword evidence="4 6" id="KW-1133">Transmembrane helix</keyword>
<gene>
    <name evidence="8" type="ORF">J3A84_06545</name>
</gene>
<dbReference type="PROSITE" id="PS50850">
    <property type="entry name" value="MFS"/>
    <property type="match status" value="1"/>
</dbReference>
<evidence type="ECO:0000256" key="5">
    <source>
        <dbReference type="ARBA" id="ARBA00023136"/>
    </source>
</evidence>
<evidence type="ECO:0000259" key="7">
    <source>
        <dbReference type="PROSITE" id="PS50850"/>
    </source>
</evidence>
<accession>A0A939HAE0</accession>
<evidence type="ECO:0000313" key="8">
    <source>
        <dbReference type="EMBL" id="MBO1264685.1"/>
    </source>
</evidence>
<keyword evidence="9" id="KW-1185">Reference proteome</keyword>
<feature type="domain" description="Major facilitator superfamily (MFS) profile" evidence="7">
    <location>
        <begin position="9"/>
        <end position="393"/>
    </location>
</feature>
<evidence type="ECO:0000256" key="4">
    <source>
        <dbReference type="ARBA" id="ARBA00022989"/>
    </source>
</evidence>
<dbReference type="PANTHER" id="PTHR23520:SF5">
    <property type="entry name" value="TRANSPORTER, PUTATIVE (AFU_ORTHOLOGUE AFUA_3G04000)-RELATED"/>
    <property type="match status" value="1"/>
</dbReference>
<evidence type="ECO:0000313" key="9">
    <source>
        <dbReference type="Proteomes" id="UP000664218"/>
    </source>
</evidence>